<evidence type="ECO:0008006" key="4">
    <source>
        <dbReference type="Google" id="ProtNLM"/>
    </source>
</evidence>
<feature type="signal peptide" evidence="1">
    <location>
        <begin position="1"/>
        <end position="32"/>
    </location>
</feature>
<organism evidence="2 3">
    <name type="scientific">Thiocapsa marina 5811</name>
    <dbReference type="NCBI Taxonomy" id="768671"/>
    <lineage>
        <taxon>Bacteria</taxon>
        <taxon>Pseudomonadati</taxon>
        <taxon>Pseudomonadota</taxon>
        <taxon>Gammaproteobacteria</taxon>
        <taxon>Chromatiales</taxon>
        <taxon>Chromatiaceae</taxon>
        <taxon>Thiocapsa</taxon>
    </lineage>
</organism>
<evidence type="ECO:0000313" key="2">
    <source>
        <dbReference type="EMBL" id="EGV19690.1"/>
    </source>
</evidence>
<gene>
    <name evidence="2" type="ORF">ThimaDRAFT_1136</name>
</gene>
<dbReference type="RefSeq" id="WP_007192013.1">
    <property type="nucleotide sequence ID" value="NZ_AFWV01000003.1"/>
</dbReference>
<dbReference type="Proteomes" id="UP000005459">
    <property type="component" value="Unassembled WGS sequence"/>
</dbReference>
<protein>
    <recommendedName>
        <fullName evidence="4">Lipoprotein</fullName>
    </recommendedName>
</protein>
<evidence type="ECO:0000313" key="3">
    <source>
        <dbReference type="Proteomes" id="UP000005459"/>
    </source>
</evidence>
<evidence type="ECO:0000256" key="1">
    <source>
        <dbReference type="SAM" id="SignalP"/>
    </source>
</evidence>
<keyword evidence="1" id="KW-0732">Signal</keyword>
<reference evidence="2 3" key="1">
    <citation type="submission" date="2011-06" db="EMBL/GenBank/DDBJ databases">
        <title>The draft genome of Thiocapsa marina 5811.</title>
        <authorList>
            <consortium name="US DOE Joint Genome Institute (JGI-PGF)"/>
            <person name="Lucas S."/>
            <person name="Han J."/>
            <person name="Cheng J.-F."/>
            <person name="Goodwin L."/>
            <person name="Pitluck S."/>
            <person name="Peters L."/>
            <person name="Land M.L."/>
            <person name="Hauser L."/>
            <person name="Vogl K."/>
            <person name="Liu Z."/>
            <person name="Imhoff J."/>
            <person name="Thiel V."/>
            <person name="Frigaard N.-U."/>
            <person name="Bryant D."/>
            <person name="Woyke T.J."/>
        </authorList>
    </citation>
    <scope>NUCLEOTIDE SEQUENCE [LARGE SCALE GENOMIC DNA]</scope>
    <source>
        <strain evidence="2 3">5811</strain>
    </source>
</reference>
<proteinExistence type="predicted"/>
<dbReference type="OrthoDB" id="5772506at2"/>
<sequence length="186" mass="19394">MLHSHCVTRSTPRGCRLSIPLLLAGLLCGPCAAIRAEVPAPPPVDACALLTEADVEAVYGSIVGEPNGKELGSGPFWVSMCNYDNAHTDAPMLSVGLLVKAHGAADTAQAYADYLDELRRELGDVAVLVPVDGLAGPAGWDADTGQLTVFAGPYQIILTSAGRFAGDRLSFGKLIAERVSGRLPKP</sequence>
<keyword evidence="3" id="KW-1185">Reference proteome</keyword>
<feature type="chain" id="PRO_5003394261" description="Lipoprotein" evidence="1">
    <location>
        <begin position="33"/>
        <end position="186"/>
    </location>
</feature>
<dbReference type="eggNOG" id="ENOG50332I6">
    <property type="taxonomic scope" value="Bacteria"/>
</dbReference>
<name>F9U7R0_9GAMM</name>
<accession>F9U7R0</accession>
<dbReference type="AlphaFoldDB" id="F9U7R0"/>
<dbReference type="EMBL" id="AFWV01000003">
    <property type="protein sequence ID" value="EGV19690.1"/>
    <property type="molecule type" value="Genomic_DNA"/>
</dbReference>